<dbReference type="EMBL" id="CADCVL010000383">
    <property type="protein sequence ID" value="CAA9495341.1"/>
    <property type="molecule type" value="Genomic_DNA"/>
</dbReference>
<evidence type="ECO:0000313" key="1">
    <source>
        <dbReference type="EMBL" id="CAA9495341.1"/>
    </source>
</evidence>
<proteinExistence type="predicted"/>
<gene>
    <name evidence="1" type="ORF">AVDCRST_MAG65-2280</name>
</gene>
<accession>A0A6J4SGJ9</accession>
<name>A0A6J4SGJ9_9ACTN</name>
<dbReference type="AlphaFoldDB" id="A0A6J4SGJ9"/>
<protein>
    <submittedName>
        <fullName evidence="1">Uncharacterized protein</fullName>
    </submittedName>
</protein>
<reference evidence="1" key="1">
    <citation type="submission" date="2020-02" db="EMBL/GenBank/DDBJ databases">
        <authorList>
            <person name="Meier V. D."/>
        </authorList>
    </citation>
    <scope>NUCLEOTIDE SEQUENCE</scope>
    <source>
        <strain evidence="1">AVDCRST_MAG65</strain>
    </source>
</reference>
<organism evidence="1">
    <name type="scientific">uncultured Solirubrobacteraceae bacterium</name>
    <dbReference type="NCBI Taxonomy" id="1162706"/>
    <lineage>
        <taxon>Bacteria</taxon>
        <taxon>Bacillati</taxon>
        <taxon>Actinomycetota</taxon>
        <taxon>Thermoleophilia</taxon>
        <taxon>Solirubrobacterales</taxon>
        <taxon>Solirubrobacteraceae</taxon>
        <taxon>environmental samples</taxon>
    </lineage>
</organism>
<sequence>MKQLAYITQGNSRYDDRLWEILSSSGIDPHEFEGLDYFGLTPFFVIAGATVRADAHTHGTDVHTAGVFVEVPEELEEAFLSTLPELLEDAYAEE</sequence>